<keyword evidence="13" id="KW-0966">Cell projection</keyword>
<keyword evidence="12" id="KW-0325">Glycoprotein</keyword>
<evidence type="ECO:0000256" key="16">
    <source>
        <dbReference type="ARBA" id="ARBA00053950"/>
    </source>
</evidence>
<keyword evidence="10" id="KW-0770">Synapse</keyword>
<comment type="caution">
    <text evidence="23">The sequence shown here is derived from an EMBL/GenBank/DDBJ whole genome shotgun (WGS) entry which is preliminary data.</text>
</comment>
<evidence type="ECO:0000256" key="14">
    <source>
        <dbReference type="ARBA" id="ARBA00023329"/>
    </source>
</evidence>
<evidence type="ECO:0000256" key="12">
    <source>
        <dbReference type="ARBA" id="ARBA00023180"/>
    </source>
</evidence>
<name>A0AA88XZ20_PINIB</name>
<keyword evidence="14" id="KW-0968">Cytoplasmic vesicle</keyword>
<evidence type="ECO:0000256" key="3">
    <source>
        <dbReference type="ARBA" id="ARBA00004172"/>
    </source>
</evidence>
<dbReference type="InterPro" id="IPR002000">
    <property type="entry name" value="Lysosome-assoc_membr_glycop"/>
</dbReference>
<evidence type="ECO:0000259" key="22">
    <source>
        <dbReference type="Pfam" id="PF01299"/>
    </source>
</evidence>
<comment type="similarity">
    <text evidence="5 20">Belongs to the LAMP family.</text>
</comment>
<feature type="transmembrane region" description="Helical" evidence="21">
    <location>
        <begin position="388"/>
        <end position="410"/>
    </location>
</feature>
<dbReference type="InterPro" id="IPR048528">
    <property type="entry name" value="Lamp2-like_luminal"/>
</dbReference>
<sequence>MFVSSSVDIYYPDENSTCIRMQATINISVIATFDPPQAVQFPLENYTILNSSHCSNGSVTAVLNIQTSDGIQLLFLFVEDGTRGVQMNSQILFVPNHLFSNFTQDNETVLLNEQKPKGLPPPDRAYSCSQDDAILMKTSERENVAYSGVIDLIYIQIQAFNLNGSNFGPVEDCGQSVISTPIPATPTPGVPPTNMYILESIDGMKCIVMNTGIEFTIPYTTASGAKSTKVIGVPSSAIVKSGTCTDFGSTAQIALSFYGDWILSLLFTSQNNQLKQIGVAADNQYTLYSITLTYSLSKTLFPDSKDLKIDTTVSVRLDPPQFGTTLGYSYQCATKSTYDIDHGVDISFVNLQYKAFNSDNTTTFDPSKVIKCNQPSPSSPDNSGLSPGVIAVIVIIVVAVVLAAGGVVFFRVRRRHTPYDQVN</sequence>
<evidence type="ECO:0000256" key="11">
    <source>
        <dbReference type="ARBA" id="ARBA00023136"/>
    </source>
</evidence>
<dbReference type="PROSITE" id="PS51407">
    <property type="entry name" value="LAMP_3"/>
    <property type="match status" value="1"/>
</dbReference>
<evidence type="ECO:0000256" key="18">
    <source>
        <dbReference type="ARBA" id="ARBA00074379"/>
    </source>
</evidence>
<comment type="function">
    <text evidence="16">Plays a role in short-term synaptic plasticity in a subset of GABAergic neurons in the brain.</text>
</comment>
<dbReference type="PANTHER" id="PTHR11506:SF35">
    <property type="entry name" value="LYSOSOME-ASSOCIATED MEMBRANE GLYCOPROTEIN 5"/>
    <property type="match status" value="1"/>
</dbReference>
<evidence type="ECO:0000256" key="15">
    <source>
        <dbReference type="ARBA" id="ARBA00029428"/>
    </source>
</evidence>
<keyword evidence="7" id="KW-0732">Signal</keyword>
<feature type="domain" description="Lysosome-associated membrane glycoprotein 2-like luminal" evidence="22">
    <location>
        <begin position="194"/>
        <end position="357"/>
    </location>
</feature>
<evidence type="ECO:0000313" key="23">
    <source>
        <dbReference type="EMBL" id="KAK3094583.1"/>
    </source>
</evidence>
<gene>
    <name evidence="23" type="ORF">FSP39_003650</name>
</gene>
<protein>
    <recommendedName>
        <fullName evidence="18">Lysosome-associated membrane glycoprotein 5</fullName>
    </recommendedName>
    <alternativeName>
        <fullName evidence="19">Lysosome-associated membrane protein 5</fullName>
    </alternativeName>
</protein>
<dbReference type="EMBL" id="VSWD01000008">
    <property type="protein sequence ID" value="KAK3094583.1"/>
    <property type="molecule type" value="Genomic_DNA"/>
</dbReference>
<accession>A0AA88XZ20</accession>
<comment type="subcellular location">
    <subcellularLocation>
        <location evidence="4">Cell projection</location>
        <location evidence="4">Dendrite</location>
    </subcellularLocation>
    <subcellularLocation>
        <location evidence="17">Cell projection</location>
        <location evidence="17">Growth cone membrane</location>
        <topology evidence="17">Single-pass type I membrane protein</topology>
    </subcellularLocation>
    <subcellularLocation>
        <location evidence="15">Cytoplasmic vesicle</location>
        <location evidence="15">Secretory vesicle</location>
        <location evidence="15">Synaptic vesicle membrane</location>
        <topology evidence="15">Single-pass type I membrane protein</topology>
    </subcellularLocation>
    <subcellularLocation>
        <location evidence="2">Early endosome membrane</location>
        <topology evidence="2">Single-pass type I membrane protein</topology>
    </subcellularLocation>
    <subcellularLocation>
        <location evidence="1">Endoplasmic reticulum-Golgi intermediate compartment membrane</location>
        <topology evidence="1">Single-pass type I membrane protein</topology>
    </subcellularLocation>
    <subcellularLocation>
        <location evidence="20">Membrane</location>
        <topology evidence="20">Single-pass type I membrane protein</topology>
    </subcellularLocation>
    <subcellularLocation>
        <location evidence="3">Recycling endosome</location>
    </subcellularLocation>
</comment>
<proteinExistence type="inferred from homology"/>
<evidence type="ECO:0000256" key="7">
    <source>
        <dbReference type="ARBA" id="ARBA00022729"/>
    </source>
</evidence>
<dbReference type="GO" id="GO:0005886">
    <property type="term" value="C:plasma membrane"/>
    <property type="evidence" value="ECO:0007669"/>
    <property type="project" value="UniProtKB-SubCell"/>
</dbReference>
<feature type="disulfide bond" evidence="20">
    <location>
        <begin position="206"/>
        <end position="244"/>
    </location>
</feature>
<keyword evidence="8" id="KW-0967">Endosome</keyword>
<comment type="caution">
    <text evidence="20">Lacks conserved residue(s) required for the propagation of feature annotation.</text>
</comment>
<evidence type="ECO:0000256" key="20">
    <source>
        <dbReference type="PROSITE-ProRule" id="PRU00740"/>
    </source>
</evidence>
<evidence type="ECO:0000256" key="6">
    <source>
        <dbReference type="ARBA" id="ARBA00022692"/>
    </source>
</evidence>
<dbReference type="Pfam" id="PF01299">
    <property type="entry name" value="Lamp2-like_luminal"/>
    <property type="match status" value="1"/>
</dbReference>
<organism evidence="23 24">
    <name type="scientific">Pinctada imbricata</name>
    <name type="common">Atlantic pearl-oyster</name>
    <name type="synonym">Pinctada martensii</name>
    <dbReference type="NCBI Taxonomy" id="66713"/>
    <lineage>
        <taxon>Eukaryota</taxon>
        <taxon>Metazoa</taxon>
        <taxon>Spiralia</taxon>
        <taxon>Lophotrochozoa</taxon>
        <taxon>Mollusca</taxon>
        <taxon>Bivalvia</taxon>
        <taxon>Autobranchia</taxon>
        <taxon>Pteriomorphia</taxon>
        <taxon>Pterioida</taxon>
        <taxon>Pterioidea</taxon>
        <taxon>Pteriidae</taxon>
        <taxon>Pinctada</taxon>
    </lineage>
</organism>
<keyword evidence="11 20" id="KW-0472">Membrane</keyword>
<reference evidence="23" key="1">
    <citation type="submission" date="2019-08" db="EMBL/GenBank/DDBJ databases">
        <title>The improved chromosome-level genome for the pearl oyster Pinctada fucata martensii using PacBio sequencing and Hi-C.</title>
        <authorList>
            <person name="Zheng Z."/>
        </authorList>
    </citation>
    <scope>NUCLEOTIDE SEQUENCE</scope>
    <source>
        <strain evidence="23">ZZ-2019</strain>
        <tissue evidence="23">Adductor muscle</tissue>
    </source>
</reference>
<dbReference type="Proteomes" id="UP001186944">
    <property type="component" value="Unassembled WGS sequence"/>
</dbReference>
<evidence type="ECO:0000256" key="1">
    <source>
        <dbReference type="ARBA" id="ARBA00004151"/>
    </source>
</evidence>
<dbReference type="GO" id="GO:0005765">
    <property type="term" value="C:lysosomal membrane"/>
    <property type="evidence" value="ECO:0007669"/>
    <property type="project" value="TreeGrafter"/>
</dbReference>
<keyword evidence="24" id="KW-1185">Reference proteome</keyword>
<evidence type="ECO:0000256" key="2">
    <source>
        <dbReference type="ARBA" id="ARBA00004158"/>
    </source>
</evidence>
<evidence type="ECO:0000256" key="17">
    <source>
        <dbReference type="ARBA" id="ARBA00060492"/>
    </source>
</evidence>
<dbReference type="GO" id="GO:0072594">
    <property type="term" value="P:establishment of protein localization to organelle"/>
    <property type="evidence" value="ECO:0007669"/>
    <property type="project" value="TreeGrafter"/>
</dbReference>
<evidence type="ECO:0000256" key="8">
    <source>
        <dbReference type="ARBA" id="ARBA00022753"/>
    </source>
</evidence>
<dbReference type="PANTHER" id="PTHR11506">
    <property type="entry name" value="LYSOSOME-ASSOCIATED MEMBRANE GLYCOPROTEIN"/>
    <property type="match status" value="1"/>
</dbReference>
<evidence type="ECO:0000256" key="21">
    <source>
        <dbReference type="SAM" id="Phobius"/>
    </source>
</evidence>
<evidence type="ECO:0000256" key="13">
    <source>
        <dbReference type="ARBA" id="ARBA00023273"/>
    </source>
</evidence>
<dbReference type="AlphaFoldDB" id="A0AA88XZ20"/>
<dbReference type="Gene3D" id="2.40.160.110">
    <property type="match status" value="2"/>
</dbReference>
<evidence type="ECO:0000256" key="10">
    <source>
        <dbReference type="ARBA" id="ARBA00023018"/>
    </source>
</evidence>
<dbReference type="GO" id="GO:0031902">
    <property type="term" value="C:late endosome membrane"/>
    <property type="evidence" value="ECO:0007669"/>
    <property type="project" value="TreeGrafter"/>
</dbReference>
<evidence type="ECO:0000256" key="19">
    <source>
        <dbReference type="ARBA" id="ARBA00076257"/>
    </source>
</evidence>
<evidence type="ECO:0000313" key="24">
    <source>
        <dbReference type="Proteomes" id="UP001186944"/>
    </source>
</evidence>
<keyword evidence="6 20" id="KW-0812">Transmembrane</keyword>
<evidence type="ECO:0000256" key="5">
    <source>
        <dbReference type="ARBA" id="ARBA00009644"/>
    </source>
</evidence>
<evidence type="ECO:0000256" key="9">
    <source>
        <dbReference type="ARBA" id="ARBA00022989"/>
    </source>
</evidence>
<evidence type="ECO:0000256" key="4">
    <source>
        <dbReference type="ARBA" id="ARBA00004279"/>
    </source>
</evidence>
<keyword evidence="9 21" id="KW-1133">Transmembrane helix</keyword>
<keyword evidence="20" id="KW-1015">Disulfide bond</keyword>